<dbReference type="Proteomes" id="UP000007815">
    <property type="component" value="Unassembled WGS sequence"/>
</dbReference>
<accession>A0ABP2QYW3</accession>
<evidence type="ECO:0000313" key="1">
    <source>
        <dbReference type="EMBL" id="EJN94078.1"/>
    </source>
</evidence>
<organism evidence="1 2">
    <name type="scientific">Streptococcus ratti FA-1 = DSM 20564</name>
    <dbReference type="NCBI Taxonomy" id="699248"/>
    <lineage>
        <taxon>Bacteria</taxon>
        <taxon>Bacillati</taxon>
        <taxon>Bacillota</taxon>
        <taxon>Bacilli</taxon>
        <taxon>Lactobacillales</taxon>
        <taxon>Streptococcaceae</taxon>
        <taxon>Streptococcus</taxon>
    </lineage>
</organism>
<sequence length="34" mass="3846">MVKIDGEKVAGCVYCENYNEFVLPKDVIEGNIKK</sequence>
<reference evidence="1 2" key="1">
    <citation type="submission" date="2009-12" db="EMBL/GenBank/DDBJ databases">
        <authorList>
            <person name="Lefebure T."/>
            <person name="Cornejo O.E."/>
            <person name="Pavinski Bitar P.D."/>
            <person name="Lang P."/>
            <person name="Stanhope M.J."/>
        </authorList>
    </citation>
    <scope>NUCLEOTIDE SEQUENCE [LARGE SCALE GENOMIC DNA]</scope>
    <source>
        <strain evidence="1 2">FA-1</strain>
    </source>
</reference>
<comment type="caution">
    <text evidence="1">The sequence shown here is derived from an EMBL/GenBank/DDBJ whole genome shotgun (WGS) entry which is preliminary data.</text>
</comment>
<name>A0ABP2QYW3_STRRT</name>
<evidence type="ECO:0000313" key="2">
    <source>
        <dbReference type="Proteomes" id="UP000007815"/>
    </source>
</evidence>
<proteinExistence type="predicted"/>
<keyword evidence="2" id="KW-1185">Reference proteome</keyword>
<protein>
    <submittedName>
        <fullName evidence="1">Uncharacterized protein</fullName>
    </submittedName>
</protein>
<gene>
    <name evidence="1" type="ORF">SRA_06061</name>
</gene>
<dbReference type="EMBL" id="AJTZ01000005">
    <property type="protein sequence ID" value="EJN94078.1"/>
    <property type="molecule type" value="Genomic_DNA"/>
</dbReference>